<name>A0ACD5DCQ2_9LACO</name>
<protein>
    <submittedName>
        <fullName evidence="1">CDP-glycerol glycerophosphotransferase family protein</fullName>
    </submittedName>
</protein>
<organism evidence="1 2">
    <name type="scientific">Lentilactobacillus terminaliae</name>
    <dbReference type="NCBI Taxonomy" id="3003483"/>
    <lineage>
        <taxon>Bacteria</taxon>
        <taxon>Bacillati</taxon>
        <taxon>Bacillota</taxon>
        <taxon>Bacilli</taxon>
        <taxon>Lactobacillales</taxon>
        <taxon>Lactobacillaceae</taxon>
        <taxon>Lentilactobacillus</taxon>
    </lineage>
</organism>
<sequence length="403" mass="47456">MGNKFKQLIKLIARLVLIVINDGFLCIPVKKGRVMFESFNGRDINDNPFAIYQELVKLDSTYKGTAYFSVKPSEYQRLAQSHPEMKLIRRFTPRWAVLMATSEYWVMNSRLPLWWHKNRGTRYIQTWHGTPLKKLGKDIENVEIPGTTTTKYHAEFQQEADRWDVLIAPNQYSQDIFKSAFGFHNHFLNIGYPRNDVLYTENNETKIAGLKQKLLGKQPHRVILYAPTWRDDDYQQKGVYNFELPFNLKKFFDRFDDDTQLIIRPHYLVKDKIDITGYEDRVSVLADDDINELYLISDMLITDYSSVMFDYANLKRPTLYYAYDLDHYRDELRGFYFDYQADNLSGPLVTNEGDFFNKLSDFCKYGQFPGFEHQLADFNERFCSWETGQASNQVAKLIMNGGR</sequence>
<dbReference type="Proteomes" id="UP001149860">
    <property type="component" value="Chromosome"/>
</dbReference>
<dbReference type="EMBL" id="CP168151">
    <property type="protein sequence ID" value="XFD38928.1"/>
    <property type="molecule type" value="Genomic_DNA"/>
</dbReference>
<reference evidence="1" key="1">
    <citation type="submission" date="2024-08" db="EMBL/GenBank/DDBJ databases">
        <title>Lentilactobacillus sp. nov., isolated from tree bark.</title>
        <authorList>
            <person name="Phuengjayaem S."/>
            <person name="Tanasupawat S."/>
        </authorList>
    </citation>
    <scope>NUCLEOTIDE SEQUENCE</scope>
    <source>
        <strain evidence="1">SPB1-3</strain>
    </source>
</reference>
<accession>A0ACD5DCQ2</accession>
<evidence type="ECO:0000313" key="2">
    <source>
        <dbReference type="Proteomes" id="UP001149860"/>
    </source>
</evidence>
<keyword evidence="2" id="KW-1185">Reference proteome</keyword>
<proteinExistence type="predicted"/>
<gene>
    <name evidence="1" type="ORF">O0236_005690</name>
</gene>
<evidence type="ECO:0000313" key="1">
    <source>
        <dbReference type="EMBL" id="XFD38928.1"/>
    </source>
</evidence>